<dbReference type="Pfam" id="PF02230">
    <property type="entry name" value="Abhydrolase_2"/>
    <property type="match status" value="1"/>
</dbReference>
<dbReference type="Proteomes" id="UP000215767">
    <property type="component" value="Unassembled WGS sequence"/>
</dbReference>
<sequence>MTSDTPSELLDCIELETGPQPTHAVIWLHGLGADGNDFAPIVPELRLPAAPAVRFVFPHAPVQPVTINGGMHMRSWYDILVMDLVRREDAAGIRRSEAAVRALIARENARGIPTSRIVLAGFSQGCAVTLHTGLRLPEKLAGMMGLSGYLPLLDAASAERHGANADTPIFLAHGEYDPVVNIARATASRDMLTSLGHDVRWHTYPMQHSVCAEEIADIRDFLMEVLK</sequence>
<dbReference type="Gene3D" id="3.40.50.1820">
    <property type="entry name" value="alpha/beta hydrolase"/>
    <property type="match status" value="1"/>
</dbReference>
<accession>A0A261UMI0</accession>
<reference evidence="5" key="1">
    <citation type="submission" date="2017-05" db="EMBL/GenBank/DDBJ databases">
        <title>Complete and WGS of Bordetella genogroups.</title>
        <authorList>
            <person name="Spilker T."/>
            <person name="Lipuma J."/>
        </authorList>
    </citation>
    <scope>NUCLEOTIDE SEQUENCE [LARGE SCALE GENOMIC DNA]</scope>
    <source>
        <strain evidence="5">AU8856</strain>
    </source>
</reference>
<dbReference type="AlphaFoldDB" id="A0A261UMI0"/>
<organism evidence="4 5">
    <name type="scientific">Bordetella genomosp. 11</name>
    <dbReference type="NCBI Taxonomy" id="1416808"/>
    <lineage>
        <taxon>Bacteria</taxon>
        <taxon>Pseudomonadati</taxon>
        <taxon>Pseudomonadota</taxon>
        <taxon>Betaproteobacteria</taxon>
        <taxon>Burkholderiales</taxon>
        <taxon>Alcaligenaceae</taxon>
        <taxon>Bordetella</taxon>
    </lineage>
</organism>
<name>A0A261UMI0_9BORD</name>
<dbReference type="PANTHER" id="PTHR10655">
    <property type="entry name" value="LYSOPHOSPHOLIPASE-RELATED"/>
    <property type="match status" value="1"/>
</dbReference>
<dbReference type="InterPro" id="IPR003140">
    <property type="entry name" value="PLipase/COase/thioEstase"/>
</dbReference>
<dbReference type="EMBL" id="NEVS01000004">
    <property type="protein sequence ID" value="OZI62490.1"/>
    <property type="molecule type" value="Genomic_DNA"/>
</dbReference>
<comment type="similarity">
    <text evidence="1">Belongs to the AB hydrolase superfamily. AB hydrolase 2 family.</text>
</comment>
<protein>
    <submittedName>
        <fullName evidence="4">Carboxylesterase</fullName>
    </submittedName>
</protein>
<keyword evidence="5" id="KW-1185">Reference proteome</keyword>
<dbReference type="InterPro" id="IPR050565">
    <property type="entry name" value="LYPA1-2/EST-like"/>
</dbReference>
<evidence type="ECO:0000256" key="1">
    <source>
        <dbReference type="ARBA" id="ARBA00006499"/>
    </source>
</evidence>
<evidence type="ECO:0000313" key="4">
    <source>
        <dbReference type="EMBL" id="OZI62490.1"/>
    </source>
</evidence>
<feature type="domain" description="Phospholipase/carboxylesterase/thioesterase" evidence="3">
    <location>
        <begin position="20"/>
        <end position="223"/>
    </location>
</feature>
<dbReference type="RefSeq" id="WP_094843867.1">
    <property type="nucleotide sequence ID" value="NZ_NEVS01000004.1"/>
</dbReference>
<dbReference type="PANTHER" id="PTHR10655:SF17">
    <property type="entry name" value="LYSOPHOSPHOLIPASE-LIKE PROTEIN 1"/>
    <property type="match status" value="1"/>
</dbReference>
<dbReference type="GO" id="GO:0016787">
    <property type="term" value="F:hydrolase activity"/>
    <property type="evidence" value="ECO:0007669"/>
    <property type="project" value="UniProtKB-KW"/>
</dbReference>
<proteinExistence type="inferred from homology"/>
<dbReference type="InterPro" id="IPR029058">
    <property type="entry name" value="AB_hydrolase_fold"/>
</dbReference>
<evidence type="ECO:0000313" key="5">
    <source>
        <dbReference type="Proteomes" id="UP000215767"/>
    </source>
</evidence>
<dbReference type="OrthoDB" id="9801763at2"/>
<evidence type="ECO:0000256" key="2">
    <source>
        <dbReference type="ARBA" id="ARBA00022801"/>
    </source>
</evidence>
<gene>
    <name evidence="4" type="ORF">CAL28_25300</name>
</gene>
<keyword evidence="2" id="KW-0378">Hydrolase</keyword>
<dbReference type="SUPFAM" id="SSF53474">
    <property type="entry name" value="alpha/beta-Hydrolases"/>
    <property type="match status" value="1"/>
</dbReference>
<evidence type="ECO:0000259" key="3">
    <source>
        <dbReference type="Pfam" id="PF02230"/>
    </source>
</evidence>
<comment type="caution">
    <text evidence="4">The sequence shown here is derived from an EMBL/GenBank/DDBJ whole genome shotgun (WGS) entry which is preliminary data.</text>
</comment>